<dbReference type="SUPFAM" id="SSF49764">
    <property type="entry name" value="HSP20-like chaperones"/>
    <property type="match status" value="1"/>
</dbReference>
<evidence type="ECO:0000313" key="4">
    <source>
        <dbReference type="EMBL" id="KFB69842.1"/>
    </source>
</evidence>
<name>A0A084Y548_9PROT</name>
<feature type="domain" description="SHSP" evidence="3">
    <location>
        <begin position="35"/>
        <end position="139"/>
    </location>
</feature>
<accession>A0A084Y548</accession>
<dbReference type="EMBL" id="JDSS02000006">
    <property type="protein sequence ID" value="KFB69842.1"/>
    <property type="molecule type" value="Genomic_DNA"/>
</dbReference>
<dbReference type="CDD" id="cd06464">
    <property type="entry name" value="ACD_sHsps-like"/>
    <property type="match status" value="1"/>
</dbReference>
<evidence type="ECO:0000313" key="5">
    <source>
        <dbReference type="Proteomes" id="UP000019812"/>
    </source>
</evidence>
<dbReference type="Gene3D" id="2.60.40.790">
    <property type="match status" value="1"/>
</dbReference>
<comment type="caution">
    <text evidence="4">The sequence shown here is derived from an EMBL/GenBank/DDBJ whole genome shotgun (WGS) entry which is preliminary data.</text>
</comment>
<dbReference type="AlphaFoldDB" id="A0A084Y548"/>
<dbReference type="RefSeq" id="WP_034921162.1">
    <property type="nucleotide sequence ID" value="NZ_JDSS02000006.1"/>
</dbReference>
<dbReference type="InterPro" id="IPR002068">
    <property type="entry name" value="A-crystallin/Hsp20_dom"/>
</dbReference>
<dbReference type="InterPro" id="IPR008978">
    <property type="entry name" value="HSP20-like_chaperone"/>
</dbReference>
<proteinExistence type="inferred from homology"/>
<comment type="similarity">
    <text evidence="1 2">Belongs to the small heat shock protein (HSP20) family.</text>
</comment>
<dbReference type="Proteomes" id="UP000019812">
    <property type="component" value="Unassembled WGS sequence"/>
</dbReference>
<evidence type="ECO:0000256" key="2">
    <source>
        <dbReference type="RuleBase" id="RU003616"/>
    </source>
</evidence>
<dbReference type="PROSITE" id="PS01031">
    <property type="entry name" value="SHSP"/>
    <property type="match status" value="1"/>
</dbReference>
<reference evidence="4 5" key="1">
    <citation type="submission" date="2014-07" db="EMBL/GenBank/DDBJ databases">
        <title>Expanding our view of genomic diversity in Candidatus Accumulibacter clades.</title>
        <authorList>
            <person name="Skennerton C.T."/>
            <person name="Barr J.J."/>
            <person name="Slater F.R."/>
            <person name="Bond P.L."/>
            <person name="Tyson G.W."/>
        </authorList>
    </citation>
    <scope>NUCLEOTIDE SEQUENCE [LARGE SCALE GENOMIC DNA]</scope>
    <source>
        <strain evidence="5">SK-01</strain>
    </source>
</reference>
<protein>
    <recommendedName>
        <fullName evidence="3">SHSP domain-containing protein</fullName>
    </recommendedName>
</protein>
<gene>
    <name evidence="4" type="ORF">CAPSK01_000238</name>
</gene>
<evidence type="ECO:0000259" key="3">
    <source>
        <dbReference type="PROSITE" id="PS01031"/>
    </source>
</evidence>
<dbReference type="Pfam" id="PF00011">
    <property type="entry name" value="HSP20"/>
    <property type="match status" value="1"/>
</dbReference>
<organism evidence="4 5">
    <name type="scientific">Candidatus Accumulibacter vicinus</name>
    <dbReference type="NCBI Taxonomy" id="2954382"/>
    <lineage>
        <taxon>Bacteria</taxon>
        <taxon>Pseudomonadati</taxon>
        <taxon>Pseudomonadota</taxon>
        <taxon>Betaproteobacteria</taxon>
        <taxon>Candidatus Accumulibacter</taxon>
    </lineage>
</organism>
<evidence type="ECO:0000256" key="1">
    <source>
        <dbReference type="PROSITE-ProRule" id="PRU00285"/>
    </source>
</evidence>
<sequence length="139" mass="16167">MRADDRRLWMWAEALDLLQGGERWQHRVLACENLQSVPCWEPAVDLYENSDELRLLVALPGVDSRQIEVVLDEAGLVVRGRRPIPQALRLATIHRLEIPYGPFERWIALPPGNYRLHEQFLEDGCLVLVLRHLRDDRAI</sequence>
<dbReference type="STRING" id="1457154.CAPSK01_000238"/>